<dbReference type="Pfam" id="PF00005">
    <property type="entry name" value="ABC_tran"/>
    <property type="match status" value="1"/>
</dbReference>
<feature type="domain" description="ABC transporter" evidence="4">
    <location>
        <begin position="89"/>
        <end position="357"/>
    </location>
</feature>
<dbReference type="GO" id="GO:0005524">
    <property type="term" value="F:ATP binding"/>
    <property type="evidence" value="ECO:0007669"/>
    <property type="project" value="UniProtKB-KW"/>
</dbReference>
<dbReference type="Gene3D" id="3.40.50.300">
    <property type="entry name" value="P-loop containing nucleotide triphosphate hydrolases"/>
    <property type="match status" value="1"/>
</dbReference>
<keyword evidence="1" id="KW-0547">Nucleotide-binding</keyword>
<gene>
    <name evidence="5" type="ORF">SSPO_098100</name>
</gene>
<reference evidence="5 6" key="1">
    <citation type="journal article" date="2020" name="Int. J. Syst. Evol. Microbiol.">
        <title>Reclassification of Streptomyces castelarensis and Streptomyces sporoclivatus as later heterotypic synonyms of Streptomyces antimycoticus.</title>
        <authorList>
            <person name="Komaki H."/>
            <person name="Tamura T."/>
        </authorList>
    </citation>
    <scope>NUCLEOTIDE SEQUENCE [LARGE SCALE GENOMIC DNA]</scope>
    <source>
        <strain evidence="5 6">NBRC 100767</strain>
    </source>
</reference>
<dbReference type="PANTHER" id="PTHR42764">
    <property type="entry name" value="PHOSPHONATES UTILIZATION ATP-BINDING PROTEIN PHNK-RELATED"/>
    <property type="match status" value="1"/>
</dbReference>
<organism evidence="5 6">
    <name type="scientific">Streptomyces antimycoticus</name>
    <dbReference type="NCBI Taxonomy" id="68175"/>
    <lineage>
        <taxon>Bacteria</taxon>
        <taxon>Bacillati</taxon>
        <taxon>Actinomycetota</taxon>
        <taxon>Actinomycetes</taxon>
        <taxon>Kitasatosporales</taxon>
        <taxon>Streptomycetaceae</taxon>
        <taxon>Streptomyces</taxon>
        <taxon>Streptomyces violaceusniger group</taxon>
    </lineage>
</organism>
<accession>A0A499V0W1</accession>
<dbReference type="PANTHER" id="PTHR42764:SF1">
    <property type="entry name" value="PHOSPHONATES UTILIZATION ATP-BINDING PROTEIN PHNK-RELATED"/>
    <property type="match status" value="1"/>
</dbReference>
<dbReference type="InterPro" id="IPR003593">
    <property type="entry name" value="AAA+_ATPase"/>
</dbReference>
<name>A0A499V0W1_9ACTN</name>
<evidence type="ECO:0000256" key="1">
    <source>
        <dbReference type="ARBA" id="ARBA00022741"/>
    </source>
</evidence>
<dbReference type="SMART" id="SM00382">
    <property type="entry name" value="AAA"/>
    <property type="match status" value="1"/>
</dbReference>
<evidence type="ECO:0000256" key="2">
    <source>
        <dbReference type="ARBA" id="ARBA00022840"/>
    </source>
</evidence>
<dbReference type="SUPFAM" id="SSF52540">
    <property type="entry name" value="P-loop containing nucleoside triphosphate hydrolases"/>
    <property type="match status" value="1"/>
</dbReference>
<feature type="region of interest" description="Disordered" evidence="3">
    <location>
        <begin position="53"/>
        <end position="78"/>
    </location>
</feature>
<feature type="compositionally biased region" description="Low complexity" evidence="3">
    <location>
        <begin position="53"/>
        <end position="77"/>
    </location>
</feature>
<dbReference type="PROSITE" id="PS50893">
    <property type="entry name" value="ABC_TRANSPORTER_2"/>
    <property type="match status" value="1"/>
</dbReference>
<keyword evidence="2 5" id="KW-0067">ATP-binding</keyword>
<dbReference type="EMBL" id="AP019620">
    <property type="protein sequence ID" value="BBJ47092.1"/>
    <property type="molecule type" value="Genomic_DNA"/>
</dbReference>
<evidence type="ECO:0000313" key="6">
    <source>
        <dbReference type="Proteomes" id="UP000463951"/>
    </source>
</evidence>
<dbReference type="GO" id="GO:0016887">
    <property type="term" value="F:ATP hydrolysis activity"/>
    <property type="evidence" value="ECO:0007669"/>
    <property type="project" value="InterPro"/>
</dbReference>
<proteinExistence type="predicted"/>
<dbReference type="InterPro" id="IPR027417">
    <property type="entry name" value="P-loop_NTPase"/>
</dbReference>
<evidence type="ECO:0000313" key="5">
    <source>
        <dbReference type="EMBL" id="BBJ47092.1"/>
    </source>
</evidence>
<dbReference type="AlphaFoldDB" id="A0A499V0W1"/>
<dbReference type="GO" id="GO:0019700">
    <property type="term" value="P:organic phosphonate catabolic process"/>
    <property type="evidence" value="ECO:0007669"/>
    <property type="project" value="TreeGrafter"/>
</dbReference>
<dbReference type="Proteomes" id="UP000463951">
    <property type="component" value="Chromosome"/>
</dbReference>
<sequence>MTRSPHRRESSHNAATEGAFACSDTEWCARVQAGDADTGAHRERAPLALLPDPAARAGRRSAPVAPAAAADDTPAPARRIRAGGPEWALRIDGIGKVHGAGGAAAVPGTGPEHSTAISPSTGAVVAAWDVSFDVAPGEALGLIGESGSGKSTVLRCVIGDEPATAGRVHLASVDDGASEVLALPAAVRRRLRIDSMAVVYQDPAAGLDLRVSAGGNIAERLTAAGWRGYHAIRRRAAELLDRGEVPLSRMDDPVHTFSGGTRQRVQIAKALATEPPVLLLDEPTTGLDASVAAGVLDLLRSLLAERDVAAVVVSHDFSVIEALTDRTLVMQLGRVVEQGLTDQLFHDPHHPYTQRLVAAARR</sequence>
<evidence type="ECO:0000259" key="4">
    <source>
        <dbReference type="PROSITE" id="PS50893"/>
    </source>
</evidence>
<protein>
    <submittedName>
        <fullName evidence="5">ABC transporter ATP-binding protein</fullName>
    </submittedName>
</protein>
<dbReference type="InterPro" id="IPR003439">
    <property type="entry name" value="ABC_transporter-like_ATP-bd"/>
</dbReference>
<evidence type="ECO:0000256" key="3">
    <source>
        <dbReference type="SAM" id="MobiDB-lite"/>
    </source>
</evidence>
<dbReference type="CDD" id="cd03257">
    <property type="entry name" value="ABC_NikE_OppD_transporters"/>
    <property type="match status" value="1"/>
</dbReference>